<dbReference type="EMBL" id="JACCKB010000076">
    <property type="protein sequence ID" value="NYZ69342.1"/>
    <property type="molecule type" value="Genomic_DNA"/>
</dbReference>
<gene>
    <name evidence="1" type="ORF">H0A36_25315</name>
</gene>
<name>A0A853IBW5_9GAMM</name>
<dbReference type="RefSeq" id="WP_180571336.1">
    <property type="nucleotide sequence ID" value="NZ_JACCKB010000076.1"/>
</dbReference>
<sequence>MIKCPYCSREARLVTGNVIYPHKPALSAKYFWQCVPCDAYVGCHARNLKYGNDGTVPLGRLANRELRKAKSLAHVYFDKIWQKGHASRLMAYQWLAAKMGLSREECHIGLFDVERCHQVIRLSREFLEGVRA</sequence>
<proteinExistence type="predicted"/>
<dbReference type="Proteomes" id="UP000569732">
    <property type="component" value="Unassembled WGS sequence"/>
</dbReference>
<dbReference type="Pfam" id="PF11672">
    <property type="entry name" value="DUF3268"/>
    <property type="match status" value="1"/>
</dbReference>
<dbReference type="AlphaFoldDB" id="A0A853IBW5"/>
<evidence type="ECO:0000313" key="2">
    <source>
        <dbReference type="Proteomes" id="UP000569732"/>
    </source>
</evidence>
<comment type="caution">
    <text evidence="1">The sequence shown here is derived from an EMBL/GenBank/DDBJ whole genome shotgun (WGS) entry which is preliminary data.</text>
</comment>
<protein>
    <submittedName>
        <fullName evidence="1">Uncharacterized protein</fullName>
    </submittedName>
</protein>
<dbReference type="InterPro" id="IPR021686">
    <property type="entry name" value="DUF3268"/>
</dbReference>
<evidence type="ECO:0000313" key="1">
    <source>
        <dbReference type="EMBL" id="NYZ69342.1"/>
    </source>
</evidence>
<accession>A0A853IBW5</accession>
<organism evidence="1 2">
    <name type="scientific">Spartinivicinus marinus</name>
    <dbReference type="NCBI Taxonomy" id="2994442"/>
    <lineage>
        <taxon>Bacteria</taxon>
        <taxon>Pseudomonadati</taxon>
        <taxon>Pseudomonadota</taxon>
        <taxon>Gammaproteobacteria</taxon>
        <taxon>Oceanospirillales</taxon>
        <taxon>Zooshikellaceae</taxon>
        <taxon>Spartinivicinus</taxon>
    </lineage>
</organism>
<keyword evidence="2" id="KW-1185">Reference proteome</keyword>
<reference evidence="1 2" key="1">
    <citation type="submission" date="2020-07" db="EMBL/GenBank/DDBJ databases">
        <title>Endozoicomonas sp. nov., isolated from sediment.</title>
        <authorList>
            <person name="Gu T."/>
        </authorList>
    </citation>
    <scope>NUCLEOTIDE SEQUENCE [LARGE SCALE GENOMIC DNA]</scope>
    <source>
        <strain evidence="1 2">SM1973</strain>
    </source>
</reference>